<dbReference type="RefSeq" id="WP_185063997.1">
    <property type="nucleotide sequence ID" value="NZ_BAABJP010000010.1"/>
</dbReference>
<dbReference type="EMBL" id="BAABJP010000010">
    <property type="protein sequence ID" value="GAA5155640.1"/>
    <property type="molecule type" value="Genomic_DNA"/>
</dbReference>
<organism evidence="3 4">
    <name type="scientific">Pseudonocardia eucalypti</name>
    <dbReference type="NCBI Taxonomy" id="648755"/>
    <lineage>
        <taxon>Bacteria</taxon>
        <taxon>Bacillati</taxon>
        <taxon>Actinomycetota</taxon>
        <taxon>Actinomycetes</taxon>
        <taxon>Pseudonocardiales</taxon>
        <taxon>Pseudonocardiaceae</taxon>
        <taxon>Pseudonocardia</taxon>
    </lineage>
</organism>
<protein>
    <submittedName>
        <fullName evidence="3">Enoyl-CoA hydratase</fullName>
    </submittedName>
</protein>
<dbReference type="CDD" id="cd06558">
    <property type="entry name" value="crotonase-like"/>
    <property type="match status" value="1"/>
</dbReference>
<dbReference type="InterPro" id="IPR001753">
    <property type="entry name" value="Enoyl-CoA_hydra/iso"/>
</dbReference>
<evidence type="ECO:0000256" key="2">
    <source>
        <dbReference type="RuleBase" id="RU003707"/>
    </source>
</evidence>
<comment type="caution">
    <text evidence="3">The sequence shown here is derived from an EMBL/GenBank/DDBJ whole genome shotgun (WGS) entry which is preliminary data.</text>
</comment>
<reference evidence="4" key="1">
    <citation type="journal article" date="2019" name="Int. J. Syst. Evol. Microbiol.">
        <title>The Global Catalogue of Microorganisms (GCM) 10K type strain sequencing project: providing services to taxonomists for standard genome sequencing and annotation.</title>
        <authorList>
            <consortium name="The Broad Institute Genomics Platform"/>
            <consortium name="The Broad Institute Genome Sequencing Center for Infectious Disease"/>
            <person name="Wu L."/>
            <person name="Ma J."/>
        </authorList>
    </citation>
    <scope>NUCLEOTIDE SEQUENCE [LARGE SCALE GENOMIC DNA]</scope>
    <source>
        <strain evidence="4">JCM 18303</strain>
    </source>
</reference>
<accession>A0ABP9Q2B5</accession>
<keyword evidence="4" id="KW-1185">Reference proteome</keyword>
<evidence type="ECO:0000256" key="1">
    <source>
        <dbReference type="ARBA" id="ARBA00005254"/>
    </source>
</evidence>
<dbReference type="Proteomes" id="UP001428817">
    <property type="component" value="Unassembled WGS sequence"/>
</dbReference>
<dbReference type="PANTHER" id="PTHR43802">
    <property type="entry name" value="ENOYL-COA HYDRATASE"/>
    <property type="match status" value="1"/>
</dbReference>
<comment type="similarity">
    <text evidence="1 2">Belongs to the enoyl-CoA hydratase/isomerase family.</text>
</comment>
<sequence>MAENGTPERGVFTELRDRVAVITVSDPARRNAMALDLAEGLVSAVHAAEANEEVGAVVITGQAPGFCAGADLSQLGASKEAGLRAIYQGFLAVADCTLPTVAAVNGAAVGAGMNLALACDVRIAGPRARFISRFMDLGLHPGGGYTWMIQRILGPQGAAAVTLFGDNLDAEEAQRAGLVWRSVAEPEDALEVAVELAARAAGAPRDLAVTTKRNMRVTAGLGAQRDAVEVELRAQIASLESPAFAERLAALQGKVSKK</sequence>
<dbReference type="PANTHER" id="PTHR43802:SF1">
    <property type="entry name" value="IP11341P-RELATED"/>
    <property type="match status" value="1"/>
</dbReference>
<dbReference type="Gene3D" id="3.90.226.10">
    <property type="entry name" value="2-enoyl-CoA Hydratase, Chain A, domain 1"/>
    <property type="match status" value="1"/>
</dbReference>
<name>A0ABP9Q2B5_9PSEU</name>
<dbReference type="SUPFAM" id="SSF52096">
    <property type="entry name" value="ClpP/crotonase"/>
    <property type="match status" value="1"/>
</dbReference>
<dbReference type="InterPro" id="IPR018376">
    <property type="entry name" value="Enoyl-CoA_hyd/isom_CS"/>
</dbReference>
<evidence type="ECO:0000313" key="4">
    <source>
        <dbReference type="Proteomes" id="UP001428817"/>
    </source>
</evidence>
<proteinExistence type="inferred from homology"/>
<gene>
    <name evidence="3" type="ORF">GCM10023321_29500</name>
</gene>
<dbReference type="NCBIfam" id="NF004525">
    <property type="entry name" value="PRK05870.1"/>
    <property type="match status" value="1"/>
</dbReference>
<dbReference type="InterPro" id="IPR029045">
    <property type="entry name" value="ClpP/crotonase-like_dom_sf"/>
</dbReference>
<evidence type="ECO:0000313" key="3">
    <source>
        <dbReference type="EMBL" id="GAA5155640.1"/>
    </source>
</evidence>
<dbReference type="PROSITE" id="PS00166">
    <property type="entry name" value="ENOYL_COA_HYDRATASE"/>
    <property type="match status" value="1"/>
</dbReference>
<dbReference type="Pfam" id="PF00378">
    <property type="entry name" value="ECH_1"/>
    <property type="match status" value="1"/>
</dbReference>